<evidence type="ECO:0000313" key="2">
    <source>
        <dbReference type="EMBL" id="VVD04323.1"/>
    </source>
</evidence>
<proteinExistence type="predicted"/>
<dbReference type="AlphaFoldDB" id="A0A5E4R2W2"/>
<dbReference type="EMBL" id="FZQP02006857">
    <property type="protein sequence ID" value="VVD04323.1"/>
    <property type="molecule type" value="Genomic_DNA"/>
</dbReference>
<sequence length="77" mass="8756">MYLENIFQKTVSLWVLNLLQKYPCVMLALCTTFVSGYLNVLCKYQIISRLTDTDSTISIAVYSGFMPKVCAMKAMDD</sequence>
<feature type="transmembrane region" description="Helical" evidence="1">
    <location>
        <begin position="20"/>
        <end position="40"/>
    </location>
</feature>
<keyword evidence="1" id="KW-0472">Membrane</keyword>
<name>A0A5E4R2W2_9NEOP</name>
<organism evidence="2 3">
    <name type="scientific">Leptidea sinapis</name>
    <dbReference type="NCBI Taxonomy" id="189913"/>
    <lineage>
        <taxon>Eukaryota</taxon>
        <taxon>Metazoa</taxon>
        <taxon>Ecdysozoa</taxon>
        <taxon>Arthropoda</taxon>
        <taxon>Hexapoda</taxon>
        <taxon>Insecta</taxon>
        <taxon>Pterygota</taxon>
        <taxon>Neoptera</taxon>
        <taxon>Endopterygota</taxon>
        <taxon>Lepidoptera</taxon>
        <taxon>Glossata</taxon>
        <taxon>Ditrysia</taxon>
        <taxon>Papilionoidea</taxon>
        <taxon>Pieridae</taxon>
        <taxon>Dismorphiinae</taxon>
        <taxon>Leptidea</taxon>
    </lineage>
</organism>
<evidence type="ECO:0000256" key="1">
    <source>
        <dbReference type="SAM" id="Phobius"/>
    </source>
</evidence>
<reference evidence="2 3" key="1">
    <citation type="submission" date="2017-07" db="EMBL/GenBank/DDBJ databases">
        <authorList>
            <person name="Talla V."/>
            <person name="Backstrom N."/>
        </authorList>
    </citation>
    <scope>NUCLEOTIDE SEQUENCE [LARGE SCALE GENOMIC DNA]</scope>
</reference>
<keyword evidence="3" id="KW-1185">Reference proteome</keyword>
<evidence type="ECO:0000313" key="3">
    <source>
        <dbReference type="Proteomes" id="UP000324832"/>
    </source>
</evidence>
<accession>A0A5E4R2W2</accession>
<gene>
    <name evidence="2" type="ORF">LSINAPIS_LOCUS14101</name>
</gene>
<dbReference type="Proteomes" id="UP000324832">
    <property type="component" value="Unassembled WGS sequence"/>
</dbReference>
<keyword evidence="1" id="KW-0812">Transmembrane</keyword>
<keyword evidence="1" id="KW-1133">Transmembrane helix</keyword>
<protein>
    <submittedName>
        <fullName evidence="2">Uncharacterized protein</fullName>
    </submittedName>
</protein>